<name>A0A9D7XMA6_9BACT</name>
<dbReference type="Proteomes" id="UP000808337">
    <property type="component" value="Unassembled WGS sequence"/>
</dbReference>
<dbReference type="InterPro" id="IPR047650">
    <property type="entry name" value="Transpos_IS110"/>
</dbReference>
<dbReference type="GO" id="GO:0004803">
    <property type="term" value="F:transposase activity"/>
    <property type="evidence" value="ECO:0007669"/>
    <property type="project" value="InterPro"/>
</dbReference>
<evidence type="ECO:0000259" key="1">
    <source>
        <dbReference type="Pfam" id="PF01548"/>
    </source>
</evidence>
<evidence type="ECO:0000313" key="4">
    <source>
        <dbReference type="Proteomes" id="UP000808337"/>
    </source>
</evidence>
<dbReference type="AlphaFoldDB" id="A0A9D7XMA6"/>
<dbReference type="Pfam" id="PF02371">
    <property type="entry name" value="Transposase_20"/>
    <property type="match status" value="1"/>
</dbReference>
<dbReference type="PANTHER" id="PTHR33055">
    <property type="entry name" value="TRANSPOSASE FOR INSERTION SEQUENCE ELEMENT IS1111A"/>
    <property type="match status" value="1"/>
</dbReference>
<dbReference type="GO" id="GO:0006313">
    <property type="term" value="P:DNA transposition"/>
    <property type="evidence" value="ECO:0007669"/>
    <property type="project" value="InterPro"/>
</dbReference>
<gene>
    <name evidence="3" type="ORF">IPP15_00840</name>
</gene>
<dbReference type="InterPro" id="IPR002525">
    <property type="entry name" value="Transp_IS110-like_N"/>
</dbReference>
<dbReference type="EMBL" id="JADKGY010000001">
    <property type="protein sequence ID" value="MBK9980965.1"/>
    <property type="molecule type" value="Genomic_DNA"/>
</dbReference>
<feature type="domain" description="Transposase IS110-like N-terminal" evidence="1">
    <location>
        <begin position="13"/>
        <end position="157"/>
    </location>
</feature>
<evidence type="ECO:0000259" key="2">
    <source>
        <dbReference type="Pfam" id="PF02371"/>
    </source>
</evidence>
<accession>A0A9D7XMA6</accession>
<protein>
    <submittedName>
        <fullName evidence="3">IS110 family transposase</fullName>
    </submittedName>
</protein>
<dbReference type="GO" id="GO:0003677">
    <property type="term" value="F:DNA binding"/>
    <property type="evidence" value="ECO:0007669"/>
    <property type="project" value="InterPro"/>
</dbReference>
<comment type="caution">
    <text evidence="3">The sequence shown here is derived from an EMBL/GenBank/DDBJ whole genome shotgun (WGS) entry which is preliminary data.</text>
</comment>
<organism evidence="3 4">
    <name type="scientific">Candidatus Opimibacter skivensis</name>
    <dbReference type="NCBI Taxonomy" id="2982028"/>
    <lineage>
        <taxon>Bacteria</taxon>
        <taxon>Pseudomonadati</taxon>
        <taxon>Bacteroidota</taxon>
        <taxon>Saprospiria</taxon>
        <taxon>Saprospirales</taxon>
        <taxon>Saprospiraceae</taxon>
        <taxon>Candidatus Opimibacter</taxon>
    </lineage>
</organism>
<proteinExistence type="predicted"/>
<evidence type="ECO:0000313" key="3">
    <source>
        <dbReference type="EMBL" id="MBK9980965.1"/>
    </source>
</evidence>
<sequence length="351" mass="40498">MKTKNTACPKLFIGIDIHKTSWSIRMATDLFQGKRMTMPSDPENLKRYVEKFYPDHEIQCAYEAGCCGYSAHRAFESFGWQSIVFNPSDIARTGKSQFQKTDGIDADLICRELRDNRLVSITVPDVEREHLRCLFRRRNDLVKDIRQIKSQIKGQLLFMGIRIPQEHDNSYWSHSFRKWIESLSLENETAKSAIRSRLLQFEFLDKSVREVSNELRKYCRTHYKKDYTLLRSIPGIGGIVACGILSELGDLRRFGNFKQLAAYVGLMPALHQSGDNTRSSGINPRGNSIMRSYFVEAAWQALRFDPVMQKYYRTHAGRDSKSILIKVARKLLSRVHSVIKTETPYQIGVIA</sequence>
<feature type="domain" description="Transposase IS116/IS110/IS902 C-terminal" evidence="2">
    <location>
        <begin position="228"/>
        <end position="313"/>
    </location>
</feature>
<dbReference type="InterPro" id="IPR003346">
    <property type="entry name" value="Transposase_20"/>
</dbReference>
<reference evidence="3 4" key="1">
    <citation type="submission" date="2020-10" db="EMBL/GenBank/DDBJ databases">
        <title>Connecting structure to function with the recovery of over 1000 high-quality activated sludge metagenome-assembled genomes encoding full-length rRNA genes using long-read sequencing.</title>
        <authorList>
            <person name="Singleton C.M."/>
            <person name="Petriglieri F."/>
            <person name="Kristensen J.M."/>
            <person name="Kirkegaard R.H."/>
            <person name="Michaelsen T.Y."/>
            <person name="Andersen M.H."/>
            <person name="Karst S.M."/>
            <person name="Dueholm M.S."/>
            <person name="Nielsen P.H."/>
            <person name="Albertsen M."/>
        </authorList>
    </citation>
    <scope>NUCLEOTIDE SEQUENCE [LARGE SCALE GENOMIC DNA]</scope>
    <source>
        <strain evidence="3">Ribe_18-Q3-R11-54_MAXAC.273</strain>
    </source>
</reference>
<dbReference type="PANTHER" id="PTHR33055:SF13">
    <property type="entry name" value="TRANSPOSASE"/>
    <property type="match status" value="1"/>
</dbReference>
<dbReference type="Pfam" id="PF01548">
    <property type="entry name" value="DEDD_Tnp_IS110"/>
    <property type="match status" value="1"/>
</dbReference>
<dbReference type="NCBIfam" id="NF033542">
    <property type="entry name" value="transpos_IS110"/>
    <property type="match status" value="1"/>
</dbReference>